<evidence type="ECO:0000313" key="3">
    <source>
        <dbReference type="EMBL" id="EQC29201.1"/>
    </source>
</evidence>
<dbReference type="Gene3D" id="3.80.10.10">
    <property type="entry name" value="Ribonuclease Inhibitor"/>
    <property type="match status" value="1"/>
</dbReference>
<organism evidence="3 4">
    <name type="scientific">Saprolegnia diclina (strain VS20)</name>
    <dbReference type="NCBI Taxonomy" id="1156394"/>
    <lineage>
        <taxon>Eukaryota</taxon>
        <taxon>Sar</taxon>
        <taxon>Stramenopiles</taxon>
        <taxon>Oomycota</taxon>
        <taxon>Saprolegniomycetes</taxon>
        <taxon>Saprolegniales</taxon>
        <taxon>Saprolegniaceae</taxon>
        <taxon>Saprolegnia</taxon>
    </lineage>
</organism>
<dbReference type="PROSITE" id="PS50011">
    <property type="entry name" value="PROTEIN_KINASE_DOM"/>
    <property type="match status" value="1"/>
</dbReference>
<dbReference type="AlphaFoldDB" id="T0Q3N2"/>
<dbReference type="GeneID" id="19953801"/>
<keyword evidence="1" id="KW-0472">Membrane</keyword>
<evidence type="ECO:0000313" key="4">
    <source>
        <dbReference type="Proteomes" id="UP000030762"/>
    </source>
</evidence>
<dbReference type="PROSITE" id="PS00108">
    <property type="entry name" value="PROTEIN_KINASE_ST"/>
    <property type="match status" value="1"/>
</dbReference>
<dbReference type="InterPro" id="IPR000719">
    <property type="entry name" value="Prot_kinase_dom"/>
</dbReference>
<evidence type="ECO:0000259" key="2">
    <source>
        <dbReference type="PROSITE" id="PS50011"/>
    </source>
</evidence>
<dbReference type="RefSeq" id="XP_008617379.1">
    <property type="nucleotide sequence ID" value="XM_008619157.1"/>
</dbReference>
<accession>T0Q3N2</accession>
<dbReference type="STRING" id="1156394.T0Q3N2"/>
<dbReference type="GO" id="GO:0004674">
    <property type="term" value="F:protein serine/threonine kinase activity"/>
    <property type="evidence" value="ECO:0007669"/>
    <property type="project" value="TreeGrafter"/>
</dbReference>
<sequence length="672" mass="72968">MQRRNSVAATCVYADVKTTPNTSILAADANCAGAPASVCYVNTNCVQAPVSANLTNDLVEFHHIAALGDLSRFKPSTLSIVESDATINLAHFVPPPAMTSLIITSVAGIDLASAKTSLPAKVDFVNFRDAHLSALPPLWTWPASLLSVILDENEIRTFPTPLPPNLKRLSIQWNNVTTMPALPPTVAFVNMYGNNVSTLSNLDLSSVTYLSLGRNPLRTISNVLFSTNMTFFDCAGCPLTNVTLSEDAYNALNKLKAWDRNPNVYDGFNFDTDATVDAAACTRQGGSVKYLWAGRTSNTIQACVLPSSVLPTTTPTTIPTPLPTDASAVSASSTPVGAIVGGVLGGVAVLGLLFCCLFWRKRRSDKSKTNSNMAPTNDTSYQPVDDEDVDLSTLRLVRLELRELSVSSARPLAAGAYGEVWAGVYGGEAVAIKRLKDKSAPSTQQFIDEILLLAKMESPYIVKLVGASWRRLSDLECVVEFMDLGDLRSYLTKTPAEIYPWHEKVECLLSIALGLVYLHTFEPRIIHRDLKSRNVLLDSNKGTKLTDFGSSREIDESTLTNGVGTYQWMAPEIINGDPYTELIDLYAFGVILTEMSTHRVPYGNLVNPNTGHAYSQQFILTNVASGKLTPALDEASPEWVHEIASRCLSTSPADRPTAMQLVQLLRQCLPLV</sequence>
<dbReference type="InParanoid" id="T0Q3N2"/>
<dbReference type="OMA" id="TFFDCAG"/>
<proteinExistence type="predicted"/>
<dbReference type="Gene3D" id="1.10.510.10">
    <property type="entry name" value="Transferase(Phosphotransferase) domain 1"/>
    <property type="match status" value="1"/>
</dbReference>
<protein>
    <submittedName>
        <fullName evidence="3">TKL protein kinase</fullName>
    </submittedName>
</protein>
<dbReference type="InterPro" id="IPR051681">
    <property type="entry name" value="Ser/Thr_Kinases-Pseudokinases"/>
</dbReference>
<dbReference type="OrthoDB" id="122279at2759"/>
<dbReference type="EMBL" id="JH767186">
    <property type="protein sequence ID" value="EQC29201.1"/>
    <property type="molecule type" value="Genomic_DNA"/>
</dbReference>
<dbReference type="PANTHER" id="PTHR44329:SF214">
    <property type="entry name" value="PROTEIN KINASE DOMAIN-CONTAINING PROTEIN"/>
    <property type="match status" value="1"/>
</dbReference>
<dbReference type="Proteomes" id="UP000030762">
    <property type="component" value="Unassembled WGS sequence"/>
</dbReference>
<dbReference type="SUPFAM" id="SSF56112">
    <property type="entry name" value="Protein kinase-like (PK-like)"/>
    <property type="match status" value="1"/>
</dbReference>
<dbReference type="VEuPathDB" id="FungiDB:SDRG_13074"/>
<dbReference type="InterPro" id="IPR032675">
    <property type="entry name" value="LRR_dom_sf"/>
</dbReference>
<evidence type="ECO:0000256" key="1">
    <source>
        <dbReference type="SAM" id="Phobius"/>
    </source>
</evidence>
<dbReference type="Pfam" id="PF00069">
    <property type="entry name" value="Pkinase"/>
    <property type="match status" value="1"/>
</dbReference>
<keyword evidence="1" id="KW-0812">Transmembrane</keyword>
<keyword evidence="3" id="KW-0808">Transferase</keyword>
<dbReference type="Gene3D" id="3.30.200.20">
    <property type="entry name" value="Phosphorylase Kinase, domain 1"/>
    <property type="match status" value="1"/>
</dbReference>
<gene>
    <name evidence="3" type="ORF">SDRG_13074</name>
</gene>
<reference evidence="3 4" key="1">
    <citation type="submission" date="2012-04" db="EMBL/GenBank/DDBJ databases">
        <title>The Genome Sequence of Saprolegnia declina VS20.</title>
        <authorList>
            <consortium name="The Broad Institute Genome Sequencing Platform"/>
            <person name="Russ C."/>
            <person name="Nusbaum C."/>
            <person name="Tyler B."/>
            <person name="van West P."/>
            <person name="Dieguez-Uribeondo J."/>
            <person name="de Bruijn I."/>
            <person name="Tripathy S."/>
            <person name="Jiang R."/>
            <person name="Young S.K."/>
            <person name="Zeng Q."/>
            <person name="Gargeya S."/>
            <person name="Fitzgerald M."/>
            <person name="Haas B."/>
            <person name="Abouelleil A."/>
            <person name="Alvarado L."/>
            <person name="Arachchi H.M."/>
            <person name="Berlin A."/>
            <person name="Chapman S.B."/>
            <person name="Goldberg J."/>
            <person name="Griggs A."/>
            <person name="Gujja S."/>
            <person name="Hansen M."/>
            <person name="Howarth C."/>
            <person name="Imamovic A."/>
            <person name="Larimer J."/>
            <person name="McCowen C."/>
            <person name="Montmayeur A."/>
            <person name="Murphy C."/>
            <person name="Neiman D."/>
            <person name="Pearson M."/>
            <person name="Priest M."/>
            <person name="Roberts A."/>
            <person name="Saif S."/>
            <person name="Shea T."/>
            <person name="Sisk P."/>
            <person name="Sykes S."/>
            <person name="Wortman J."/>
            <person name="Nusbaum C."/>
            <person name="Birren B."/>
        </authorList>
    </citation>
    <scope>NUCLEOTIDE SEQUENCE [LARGE SCALE GENOMIC DNA]</scope>
    <source>
        <strain evidence="3 4">VS20</strain>
    </source>
</reference>
<keyword evidence="3" id="KW-0418">Kinase</keyword>
<dbReference type="InterPro" id="IPR011009">
    <property type="entry name" value="Kinase-like_dom_sf"/>
</dbReference>
<feature type="transmembrane region" description="Helical" evidence="1">
    <location>
        <begin position="336"/>
        <end position="359"/>
    </location>
</feature>
<dbReference type="PANTHER" id="PTHR44329">
    <property type="entry name" value="SERINE/THREONINE-PROTEIN KINASE TNNI3K-RELATED"/>
    <property type="match status" value="1"/>
</dbReference>
<feature type="domain" description="Protein kinase" evidence="2">
    <location>
        <begin position="406"/>
        <end position="672"/>
    </location>
</feature>
<dbReference type="SUPFAM" id="SSF52058">
    <property type="entry name" value="L domain-like"/>
    <property type="match status" value="1"/>
</dbReference>
<name>T0Q3N2_SAPDV</name>
<dbReference type="InterPro" id="IPR008271">
    <property type="entry name" value="Ser/Thr_kinase_AS"/>
</dbReference>
<dbReference type="GO" id="GO:0005524">
    <property type="term" value="F:ATP binding"/>
    <property type="evidence" value="ECO:0007669"/>
    <property type="project" value="InterPro"/>
</dbReference>
<keyword evidence="4" id="KW-1185">Reference proteome</keyword>
<dbReference type="eggNOG" id="KOG0192">
    <property type="taxonomic scope" value="Eukaryota"/>
</dbReference>
<dbReference type="SMART" id="SM00220">
    <property type="entry name" value="S_TKc"/>
    <property type="match status" value="1"/>
</dbReference>
<keyword evidence="1" id="KW-1133">Transmembrane helix</keyword>